<dbReference type="HOGENOM" id="CLU_012789_0_0_6"/>
<evidence type="ECO:0000313" key="2">
    <source>
        <dbReference type="EMBL" id="AIA54587.1"/>
    </source>
</evidence>
<dbReference type="SUPFAM" id="SSF53649">
    <property type="entry name" value="Alkaline phosphatase-like"/>
    <property type="match status" value="1"/>
</dbReference>
<dbReference type="Proteomes" id="UP000005522">
    <property type="component" value="Chromosome"/>
</dbReference>
<dbReference type="eggNOG" id="COG3391">
    <property type="taxonomic scope" value="Bacteria"/>
</dbReference>
<dbReference type="Gene3D" id="2.130.10.10">
    <property type="entry name" value="YVTN repeat-like/Quinoprotein amine dehydrogenase"/>
    <property type="match status" value="2"/>
</dbReference>
<sequence>MRFVPSYARPLLRSAAVFACLAATAIFARESATAPASSATLISSGQRLMPLATPGSAFWRLPADGTHPDLALHGATRILLAASGNEALVLGAGYKNVDEAPGKTDQKLSNQHLLRLQLSSQVPALAQSLPLFDSFEGMALSADERTLYLSTGVKDGVLVLQRTDARAPWRIAGPSIALGHQGKGLGIGVKPLAAGLALDPSGHYLLVCNTFDDSVSLIDTYSRRVLWEQDLRPGPSQGQSGVAGGEYPLTLVWTDAAHAIVSSLRDRELILLKVAPDGAQVLRRLAVPGNPGRLLVDEARKRLYVAQDNRDSIAVIDLADFQMLGEAPLLPAKLAPELQAAGFVGAKNLGWSANSLAMSRDGKRLYASIGRMNAVALLDLSRDRPESLALLPTAWSPQDLAVSADAQTLWVVNNKTMPGPNTGLCYGRFRGCLDTSPVQARANQYILQKVDSGLQKIPLPQDPKILDRLTRETWQNNHPAIPLTPQEQATLAFLRQHVHHVIYVIKENRSYDQIFGDLPRGNGDPKLAEFPRRTTPNQHRAAEQYVLLDNFLVTGEVSGNGWAWSTAGRESYLSVKTLPLSYSNGGGAYDWEGSNRGINVALTGAARRAADPRLPEDPDLLPGTADAAAPDAMDGARQKGYLWSAALRQGVTVRNYGFFLSLYHRAEDTTYKASRHAFAEQKPQGVSANPELAPLTDVYYRGFDSAYPDFWRFKEWEREFSAYEKQGQLPQLSLVRLPGDHTGSFKEAMDGIDTPERQVADNDYALGLLLERVAHSRFAKDTLIFVLEDDAQDGPDHVDAHRSIALVVGPYVARGRVVSAPYNTLSMLRTMTEILGISPMNGLVAAARPMVEVFDTQQTQWNFDACPSPYILGTALAEHFPASAKTCATQTAQAPRHDRLYWAKATAGMDFRTEDRLDTTRYNRILWSGLMDGPYPSAQVATASMRED</sequence>
<evidence type="ECO:0008006" key="4">
    <source>
        <dbReference type="Google" id="ProtNLM"/>
    </source>
</evidence>
<feature type="signal peptide" evidence="1">
    <location>
        <begin position="1"/>
        <end position="28"/>
    </location>
</feature>
<accession>A0A059ZXE4</accession>
<dbReference type="InterPro" id="IPR051200">
    <property type="entry name" value="Host-pathogen_enzymatic-act"/>
</dbReference>
<dbReference type="RefSeq" id="WP_004870886.1">
    <property type="nucleotide sequence ID" value="NZ_CP005986.1"/>
</dbReference>
<dbReference type="EMBL" id="CP005986">
    <property type="protein sequence ID" value="AIA54587.1"/>
    <property type="molecule type" value="Genomic_DNA"/>
</dbReference>
<name>A0A059ZXE4_ACICK</name>
<keyword evidence="1" id="KW-0732">Signal</keyword>
<dbReference type="SUPFAM" id="SSF75011">
    <property type="entry name" value="3-carboxy-cis,cis-mucoante lactonizing enzyme"/>
    <property type="match status" value="1"/>
</dbReference>
<proteinExistence type="predicted"/>
<dbReference type="PANTHER" id="PTHR47197:SF3">
    <property type="entry name" value="DIHYDRO-HEME D1 DEHYDROGENASE"/>
    <property type="match status" value="1"/>
</dbReference>
<protein>
    <recommendedName>
        <fullName evidence="4">Phosphoesterase</fullName>
    </recommendedName>
</protein>
<reference evidence="2 3" key="1">
    <citation type="journal article" date="2009" name="J. Bacteriol.">
        <title>Draft genome sequence of the extremely acidophilic bacterium Acidithiobacillus caldus ATCC 51756 reveals metabolic versatility in the genus Acidithiobacillus.</title>
        <authorList>
            <person name="Valdes J."/>
            <person name="Quatrini R."/>
            <person name="Hallberg K."/>
            <person name="Dopson M."/>
            <person name="Valenzuela P.D."/>
            <person name="Holmes D.S."/>
        </authorList>
    </citation>
    <scope>NUCLEOTIDE SEQUENCE [LARGE SCALE GENOMIC DNA]</scope>
    <source>
        <strain evidence="3">ATCC 51756 / DSM 8584 / KU</strain>
    </source>
</reference>
<dbReference type="KEGG" id="acz:Acaty_c0708"/>
<dbReference type="PANTHER" id="PTHR47197">
    <property type="entry name" value="PROTEIN NIRF"/>
    <property type="match status" value="1"/>
</dbReference>
<gene>
    <name evidence="2" type="ORF">Acaty_c0708</name>
</gene>
<dbReference type="Gene3D" id="3.40.720.10">
    <property type="entry name" value="Alkaline Phosphatase, subunit A"/>
    <property type="match status" value="1"/>
</dbReference>
<dbReference type="InterPro" id="IPR015943">
    <property type="entry name" value="WD40/YVTN_repeat-like_dom_sf"/>
</dbReference>
<organism evidence="2 3">
    <name type="scientific">Acidithiobacillus caldus (strain ATCC 51756 / DSM 8584 / KU)</name>
    <dbReference type="NCBI Taxonomy" id="637389"/>
    <lineage>
        <taxon>Bacteria</taxon>
        <taxon>Pseudomonadati</taxon>
        <taxon>Pseudomonadota</taxon>
        <taxon>Acidithiobacillia</taxon>
        <taxon>Acidithiobacillales</taxon>
        <taxon>Acidithiobacillaceae</taxon>
        <taxon>Acidithiobacillus</taxon>
    </lineage>
</organism>
<feature type="chain" id="PRO_5001581999" description="Phosphoesterase" evidence="1">
    <location>
        <begin position="29"/>
        <end position="948"/>
    </location>
</feature>
<evidence type="ECO:0000256" key="1">
    <source>
        <dbReference type="SAM" id="SignalP"/>
    </source>
</evidence>
<dbReference type="AlphaFoldDB" id="A0A059ZXE4"/>
<evidence type="ECO:0000313" key="3">
    <source>
        <dbReference type="Proteomes" id="UP000005522"/>
    </source>
</evidence>
<dbReference type="InterPro" id="IPR017850">
    <property type="entry name" value="Alkaline_phosphatase_core_sf"/>
</dbReference>